<keyword evidence="9" id="KW-0418">Kinase</keyword>
<dbReference type="SUPFAM" id="SSF55781">
    <property type="entry name" value="GAF domain-like"/>
    <property type="match status" value="1"/>
</dbReference>
<dbReference type="GO" id="GO:0005886">
    <property type="term" value="C:plasma membrane"/>
    <property type="evidence" value="ECO:0007669"/>
    <property type="project" value="UniProtKB-SubCell"/>
</dbReference>
<dbReference type="EC" id="2.7.13.3" evidence="3"/>
<dbReference type="Gene3D" id="3.30.450.20">
    <property type="entry name" value="PAS domain"/>
    <property type="match status" value="3"/>
</dbReference>
<comment type="catalytic activity">
    <reaction evidence="1">
        <text>ATP + protein L-histidine = ADP + protein N-phospho-L-histidine.</text>
        <dbReference type="EC" id="2.7.13.3"/>
    </reaction>
</comment>
<keyword evidence="21" id="KW-1185">Reference proteome</keyword>
<dbReference type="PROSITE" id="PS50110">
    <property type="entry name" value="RESPONSE_REGULATORY"/>
    <property type="match status" value="1"/>
</dbReference>
<dbReference type="InterPro" id="IPR013655">
    <property type="entry name" value="PAS_fold_3"/>
</dbReference>
<dbReference type="Proteomes" id="UP000237608">
    <property type="component" value="Unassembled WGS sequence"/>
</dbReference>
<dbReference type="InterPro" id="IPR035965">
    <property type="entry name" value="PAS-like_dom_sf"/>
</dbReference>
<dbReference type="InterPro" id="IPR004358">
    <property type="entry name" value="Sig_transdc_His_kin-like_C"/>
</dbReference>
<evidence type="ECO:0000256" key="11">
    <source>
        <dbReference type="ARBA" id="ARBA00022989"/>
    </source>
</evidence>
<dbReference type="InterPro" id="IPR000014">
    <property type="entry name" value="PAS"/>
</dbReference>
<organism evidence="20 21">
    <name type="scientific">Polaribacter gangjinensis</name>
    <dbReference type="NCBI Taxonomy" id="574710"/>
    <lineage>
        <taxon>Bacteria</taxon>
        <taxon>Pseudomonadati</taxon>
        <taxon>Bacteroidota</taxon>
        <taxon>Flavobacteriia</taxon>
        <taxon>Flavobacteriales</taxon>
        <taxon>Flavobacteriaceae</taxon>
    </lineage>
</organism>
<dbReference type="SMART" id="SM00091">
    <property type="entry name" value="PAS"/>
    <property type="match status" value="3"/>
</dbReference>
<dbReference type="OrthoDB" id="9781208at2"/>
<evidence type="ECO:0000259" key="16">
    <source>
        <dbReference type="PROSITE" id="PS50110"/>
    </source>
</evidence>
<evidence type="ECO:0000259" key="17">
    <source>
        <dbReference type="PROSITE" id="PS50112"/>
    </source>
</evidence>
<evidence type="ECO:0000313" key="20">
    <source>
        <dbReference type="EMBL" id="PQJ75897.1"/>
    </source>
</evidence>
<feature type="domain" description="Response regulatory" evidence="16">
    <location>
        <begin position="957"/>
        <end position="1072"/>
    </location>
</feature>
<comment type="subcellular location">
    <subcellularLocation>
        <location evidence="2">Cell inner membrane</location>
        <topology evidence="2">Multi-pass membrane protein</topology>
    </subcellularLocation>
</comment>
<feature type="domain" description="PAS" evidence="17">
    <location>
        <begin position="574"/>
        <end position="645"/>
    </location>
</feature>
<proteinExistence type="predicted"/>
<dbReference type="SUPFAM" id="SSF47226">
    <property type="entry name" value="Histidine-containing phosphotransfer domain, HPT domain"/>
    <property type="match status" value="1"/>
</dbReference>
<keyword evidence="4" id="KW-1003">Cell membrane</keyword>
<dbReference type="SMART" id="SM00448">
    <property type="entry name" value="REC"/>
    <property type="match status" value="1"/>
</dbReference>
<keyword evidence="12" id="KW-0472">Membrane</keyword>
<evidence type="ECO:0000259" key="19">
    <source>
        <dbReference type="PROSITE" id="PS50894"/>
    </source>
</evidence>
<feature type="domain" description="Histidine kinase" evidence="15">
    <location>
        <begin position="714"/>
        <end position="935"/>
    </location>
</feature>
<evidence type="ECO:0000256" key="10">
    <source>
        <dbReference type="ARBA" id="ARBA00022840"/>
    </source>
</evidence>
<dbReference type="Gene3D" id="3.30.450.40">
    <property type="match status" value="1"/>
</dbReference>
<dbReference type="PANTHER" id="PTHR43047:SF72">
    <property type="entry name" value="OSMOSENSING HISTIDINE PROTEIN KINASE SLN1"/>
    <property type="match status" value="1"/>
</dbReference>
<sequence>MERELLEGQVLLEILLNQRINNDSEKNLPKILNTYLRKLSCFAIAIYDQNKWTYLLPKAIRFSKEWNDIVIQFPQKIKEKHNEAFYEVNDDKCIYSFPLYGCGSLILVRKNRFTDTMFFELKKVVNQLGRELCQEREQQKFTILSELFNKHSDAVQISDESGRLYHVNEQASLRLGIPQNEVNNYFVSDFEKNFMENPASWKQHVEDLKKNGPIVMEGGHVNQITGKKIPVEVTVTMTSYNDKNFIIAITKDISERKKQELKLESTTQKLESIFNEMTDVVYSIKLPEKEILFVTPSLKTIYEIEASEDLDHIGLWNLVVEQDEKQILYKIKENLANDGHFNIKYSIKTRSGKIKWIRNKGKYIYDENHNPIRLDGVITDRTEEYLAKKFLDNEIKLQDALIDIATTYINLEPKELESIINSSLEKMGRFVKADRAYIFDYDFNVNTTSNTYEWCREGIAPEIDNLQQVPIEYIPQWIEKHQKGEPFYIPDVSALNIEDPGENALKEILDPQGIKSLLTIPILNNEDLIGFVGFDSVKKHHHYSEKEMKLLSLFGMMLINIRNRQKLNNQLFVQVEKFQNIIANMNLGLLEVDLNDEIIFANQSFCDMSGFELEQLKGEKAAELFLHQTEATYLSFRDNHSISDSYEISIKDRQGNKKWWFVSSAPNYNDKGKLIGRISIHLDITKQKQLEKQLAKAITTAESASKAKELFLANMSHEIRTPLNVIIGMIRQLNKENLNVNQQFYVAQSESSAKHLLTILNNILDIAKIESGEMELEYKPFSLSALAYNVHSILYSQAKEKNIEFKVDVSAKIAPVLIGDETRLKQVLFNLLGNSIKFTDEGSIQLNISLIQDAEESQTLLFEVSDTGIGMSEEFISKIFDKFSQEQNTSNRNYEGSGLGMAISNDLVKLMGGKMSVKSIKNKGTSFLFVIDFQKGDLNSLQSHSKEIEKGAFTGKKVLLVEDNEMNRFIASQSLQYLGFDIVEAENGLIATKQIQKQHFDLVLMDIQMPVMDGVEATLFIRKNLQNQTPIIALTANAFKHDIELYLKNGMNDFVTKPFNEEDFFRKIETVLNEFENKSKITKSTLYDLSEFEKLGRSNIDFVKKMITLFIDLVESNVTLLEEALQDNNVVAVKKIIHKIKPNITQMGINSLEKSVHEIIAFDLESAITPQFRSNTLKIIEILIEVSASLKEHHLKS</sequence>
<feature type="modified residue" description="4-aspartylphosphate" evidence="14">
    <location>
        <position position="1006"/>
    </location>
</feature>
<evidence type="ECO:0000256" key="6">
    <source>
        <dbReference type="ARBA" id="ARBA00022553"/>
    </source>
</evidence>
<dbReference type="SUPFAM" id="SSF55785">
    <property type="entry name" value="PYP-like sensor domain (PAS domain)"/>
    <property type="match status" value="3"/>
</dbReference>
<evidence type="ECO:0000256" key="5">
    <source>
        <dbReference type="ARBA" id="ARBA00022519"/>
    </source>
</evidence>
<keyword evidence="11" id="KW-1133">Transmembrane helix</keyword>
<dbReference type="Pfam" id="PF00512">
    <property type="entry name" value="HisKA"/>
    <property type="match status" value="1"/>
</dbReference>
<reference evidence="20 21" key="1">
    <citation type="submission" date="2016-12" db="EMBL/GenBank/DDBJ databases">
        <title>Trade-off between light-utilization and light-protection in marine flavobacteria.</title>
        <authorList>
            <person name="Kumagai Y."/>
            <person name="Yoshizawa S."/>
            <person name="Kogure K."/>
            <person name="Iwasaki W."/>
        </authorList>
    </citation>
    <scope>NUCLEOTIDE SEQUENCE [LARGE SCALE GENOMIC DNA]</scope>
    <source>
        <strain evidence="20 21">KCTC 22729</strain>
    </source>
</reference>
<dbReference type="InterPro" id="IPR001610">
    <property type="entry name" value="PAC"/>
</dbReference>
<dbReference type="NCBIfam" id="TIGR00229">
    <property type="entry name" value="sensory_box"/>
    <property type="match status" value="2"/>
</dbReference>
<dbReference type="InterPro" id="IPR003661">
    <property type="entry name" value="HisK_dim/P_dom"/>
</dbReference>
<keyword evidence="7" id="KW-0808">Transferase</keyword>
<evidence type="ECO:0000256" key="9">
    <source>
        <dbReference type="ARBA" id="ARBA00022777"/>
    </source>
</evidence>
<dbReference type="InterPro" id="IPR003594">
    <property type="entry name" value="HATPase_dom"/>
</dbReference>
<keyword evidence="5" id="KW-0997">Cell inner membrane</keyword>
<feature type="domain" description="HPt" evidence="19">
    <location>
        <begin position="1099"/>
        <end position="1190"/>
    </location>
</feature>
<dbReference type="PROSITE" id="PS50894">
    <property type="entry name" value="HPT"/>
    <property type="match status" value="1"/>
</dbReference>
<dbReference type="PROSITE" id="PS50109">
    <property type="entry name" value="HIS_KIN"/>
    <property type="match status" value="1"/>
</dbReference>
<dbReference type="InterPro" id="IPR036641">
    <property type="entry name" value="HPT_dom_sf"/>
</dbReference>
<feature type="domain" description="PAC" evidence="18">
    <location>
        <begin position="644"/>
        <end position="696"/>
    </location>
</feature>
<dbReference type="SMART" id="SM00086">
    <property type="entry name" value="PAC"/>
    <property type="match status" value="2"/>
</dbReference>
<dbReference type="CDD" id="cd16922">
    <property type="entry name" value="HATPase_EvgS-ArcB-TorS-like"/>
    <property type="match status" value="1"/>
</dbReference>
<feature type="modified residue" description="Phosphohistidine" evidence="13">
    <location>
        <position position="1138"/>
    </location>
</feature>
<dbReference type="Gene3D" id="3.40.50.2300">
    <property type="match status" value="1"/>
</dbReference>
<dbReference type="GO" id="GO:0009927">
    <property type="term" value="F:histidine phosphotransfer kinase activity"/>
    <property type="evidence" value="ECO:0007669"/>
    <property type="project" value="TreeGrafter"/>
</dbReference>
<feature type="domain" description="PAC" evidence="18">
    <location>
        <begin position="341"/>
        <end position="393"/>
    </location>
</feature>
<dbReference type="FunFam" id="3.30.565.10:FF:000010">
    <property type="entry name" value="Sensor histidine kinase RcsC"/>
    <property type="match status" value="1"/>
</dbReference>
<gene>
    <name evidence="20" type="ORF">BTO13_11985</name>
</gene>
<dbReference type="PANTHER" id="PTHR43047">
    <property type="entry name" value="TWO-COMPONENT HISTIDINE PROTEIN KINASE"/>
    <property type="match status" value="1"/>
</dbReference>
<dbReference type="SMART" id="SM00387">
    <property type="entry name" value="HATPase_c"/>
    <property type="match status" value="1"/>
</dbReference>
<evidence type="ECO:0000256" key="13">
    <source>
        <dbReference type="PROSITE-ProRule" id="PRU00110"/>
    </source>
</evidence>
<evidence type="ECO:0000256" key="14">
    <source>
        <dbReference type="PROSITE-ProRule" id="PRU00169"/>
    </source>
</evidence>
<dbReference type="EMBL" id="MSCL01000001">
    <property type="protein sequence ID" value="PQJ75897.1"/>
    <property type="molecule type" value="Genomic_DNA"/>
</dbReference>
<comment type="caution">
    <text evidence="20">The sequence shown here is derived from an EMBL/GenBank/DDBJ whole genome shotgun (WGS) entry which is preliminary data.</text>
</comment>
<evidence type="ECO:0000256" key="4">
    <source>
        <dbReference type="ARBA" id="ARBA00022475"/>
    </source>
</evidence>
<dbReference type="InterPro" id="IPR036097">
    <property type="entry name" value="HisK_dim/P_sf"/>
</dbReference>
<keyword evidence="10" id="KW-0067">ATP-binding</keyword>
<dbReference type="PROSITE" id="PS50112">
    <property type="entry name" value="PAS"/>
    <property type="match status" value="1"/>
</dbReference>
<keyword evidence="6 14" id="KW-0597">Phosphoprotein</keyword>
<protein>
    <recommendedName>
        <fullName evidence="3">histidine kinase</fullName>
        <ecNumber evidence="3">2.7.13.3</ecNumber>
    </recommendedName>
</protein>
<dbReference type="SUPFAM" id="SSF55874">
    <property type="entry name" value="ATPase domain of HSP90 chaperone/DNA topoisomerase II/histidine kinase"/>
    <property type="match status" value="1"/>
</dbReference>
<evidence type="ECO:0000256" key="7">
    <source>
        <dbReference type="ARBA" id="ARBA00022679"/>
    </source>
</evidence>
<dbReference type="InterPro" id="IPR000700">
    <property type="entry name" value="PAS-assoc_C"/>
</dbReference>
<keyword evidence="8" id="KW-0812">Transmembrane</keyword>
<dbReference type="PROSITE" id="PS50113">
    <property type="entry name" value="PAC"/>
    <property type="match status" value="2"/>
</dbReference>
<dbReference type="Gene3D" id="1.10.287.130">
    <property type="match status" value="1"/>
</dbReference>
<dbReference type="Pfam" id="PF13426">
    <property type="entry name" value="PAS_9"/>
    <property type="match status" value="2"/>
</dbReference>
<name>A0A2S7WE78_9FLAO</name>
<dbReference type="InterPro" id="IPR011006">
    <property type="entry name" value="CheY-like_superfamily"/>
</dbReference>
<dbReference type="Gene3D" id="1.20.120.160">
    <property type="entry name" value="HPT domain"/>
    <property type="match status" value="1"/>
</dbReference>
<evidence type="ECO:0000256" key="1">
    <source>
        <dbReference type="ARBA" id="ARBA00000085"/>
    </source>
</evidence>
<dbReference type="SMART" id="SM00065">
    <property type="entry name" value="GAF"/>
    <property type="match status" value="1"/>
</dbReference>
<dbReference type="InterPro" id="IPR005467">
    <property type="entry name" value="His_kinase_dom"/>
</dbReference>
<dbReference type="Pfam" id="PF02518">
    <property type="entry name" value="HATPase_c"/>
    <property type="match status" value="1"/>
</dbReference>
<dbReference type="Gene3D" id="3.30.565.10">
    <property type="entry name" value="Histidine kinase-like ATPase, C-terminal domain"/>
    <property type="match status" value="1"/>
</dbReference>
<keyword evidence="10" id="KW-0547">Nucleotide-binding</keyword>
<dbReference type="RefSeq" id="WP_105047048.1">
    <property type="nucleotide sequence ID" value="NZ_CP150662.1"/>
</dbReference>
<dbReference type="SUPFAM" id="SSF47384">
    <property type="entry name" value="Homodimeric domain of signal transducing histidine kinase"/>
    <property type="match status" value="1"/>
</dbReference>
<dbReference type="PRINTS" id="PR00344">
    <property type="entry name" value="BCTRLSENSOR"/>
</dbReference>
<evidence type="ECO:0000259" key="15">
    <source>
        <dbReference type="PROSITE" id="PS50109"/>
    </source>
</evidence>
<accession>A0A2S7WE78</accession>
<evidence type="ECO:0000313" key="21">
    <source>
        <dbReference type="Proteomes" id="UP000237608"/>
    </source>
</evidence>
<evidence type="ECO:0000256" key="3">
    <source>
        <dbReference type="ARBA" id="ARBA00012438"/>
    </source>
</evidence>
<dbReference type="CDD" id="cd00130">
    <property type="entry name" value="PAS"/>
    <property type="match status" value="1"/>
</dbReference>
<dbReference type="InterPro" id="IPR001789">
    <property type="entry name" value="Sig_transdc_resp-reg_receiver"/>
</dbReference>
<dbReference type="AlphaFoldDB" id="A0A2S7WE78"/>
<dbReference type="CDD" id="cd00082">
    <property type="entry name" value="HisKA"/>
    <property type="match status" value="1"/>
</dbReference>
<dbReference type="InterPro" id="IPR036890">
    <property type="entry name" value="HATPase_C_sf"/>
</dbReference>
<evidence type="ECO:0000256" key="12">
    <source>
        <dbReference type="ARBA" id="ARBA00023136"/>
    </source>
</evidence>
<dbReference type="CDD" id="cd17546">
    <property type="entry name" value="REC_hyHK_CKI1_RcsC-like"/>
    <property type="match status" value="1"/>
</dbReference>
<evidence type="ECO:0000256" key="8">
    <source>
        <dbReference type="ARBA" id="ARBA00022692"/>
    </source>
</evidence>
<dbReference type="Pfam" id="PF01590">
    <property type="entry name" value="GAF"/>
    <property type="match status" value="1"/>
</dbReference>
<dbReference type="InterPro" id="IPR008207">
    <property type="entry name" value="Sig_transdc_His_kin_Hpt_dom"/>
</dbReference>
<dbReference type="SUPFAM" id="SSF52172">
    <property type="entry name" value="CheY-like"/>
    <property type="match status" value="1"/>
</dbReference>
<dbReference type="Pfam" id="PF00072">
    <property type="entry name" value="Response_reg"/>
    <property type="match status" value="1"/>
</dbReference>
<evidence type="ECO:0000256" key="2">
    <source>
        <dbReference type="ARBA" id="ARBA00004429"/>
    </source>
</evidence>
<dbReference type="Pfam" id="PF08447">
    <property type="entry name" value="PAS_3"/>
    <property type="match status" value="1"/>
</dbReference>
<evidence type="ECO:0000259" key="18">
    <source>
        <dbReference type="PROSITE" id="PS50113"/>
    </source>
</evidence>
<dbReference type="SMART" id="SM00388">
    <property type="entry name" value="HisKA"/>
    <property type="match status" value="1"/>
</dbReference>
<dbReference type="InterPro" id="IPR029016">
    <property type="entry name" value="GAF-like_dom_sf"/>
</dbReference>
<dbReference type="InterPro" id="IPR003018">
    <property type="entry name" value="GAF"/>
</dbReference>
<dbReference type="GO" id="GO:0000155">
    <property type="term" value="F:phosphorelay sensor kinase activity"/>
    <property type="evidence" value="ECO:0007669"/>
    <property type="project" value="InterPro"/>
</dbReference>